<dbReference type="OrthoDB" id="9773999at2"/>
<dbReference type="GO" id="GO:0003723">
    <property type="term" value="F:RNA binding"/>
    <property type="evidence" value="ECO:0007669"/>
    <property type="project" value="InterPro"/>
</dbReference>
<reference evidence="6 7" key="1">
    <citation type="submission" date="2019-08" db="EMBL/GenBank/DDBJ databases">
        <title>In-depth cultivation of the pig gut microbiome towards novel bacterial diversity and tailored functional studies.</title>
        <authorList>
            <person name="Wylensek D."/>
            <person name="Hitch T.C.A."/>
            <person name="Clavel T."/>
        </authorList>
    </citation>
    <scope>NUCLEOTIDE SEQUENCE [LARGE SCALE GENOMIC DNA]</scope>
    <source>
        <strain evidence="6 7">Bifido-178-WT-2B</strain>
    </source>
</reference>
<name>A0A6A8MFW5_9LACO</name>
<dbReference type="CDD" id="cd02869">
    <property type="entry name" value="PseudoU_synth_RluA_like"/>
    <property type="match status" value="1"/>
</dbReference>
<dbReference type="GO" id="GO:0140098">
    <property type="term" value="F:catalytic activity, acting on RNA"/>
    <property type="evidence" value="ECO:0007669"/>
    <property type="project" value="UniProtKB-ARBA"/>
</dbReference>
<dbReference type="InterPro" id="IPR006145">
    <property type="entry name" value="PsdUridine_synth_RsuA/RluA"/>
</dbReference>
<evidence type="ECO:0000256" key="1">
    <source>
        <dbReference type="ARBA" id="ARBA00000073"/>
    </source>
</evidence>
<dbReference type="EMBL" id="VUMX01000030">
    <property type="protein sequence ID" value="MST87718.1"/>
    <property type="molecule type" value="Genomic_DNA"/>
</dbReference>
<feature type="domain" description="Pseudouridine synthase RsuA/RluA-like" evidence="5">
    <location>
        <begin position="89"/>
        <end position="238"/>
    </location>
</feature>
<comment type="caution">
    <text evidence="6">The sequence shown here is derived from an EMBL/GenBank/DDBJ whole genome shotgun (WGS) entry which is preliminary data.</text>
</comment>
<evidence type="ECO:0000256" key="3">
    <source>
        <dbReference type="ARBA" id="ARBA00031870"/>
    </source>
</evidence>
<comment type="similarity">
    <text evidence="2">Belongs to the pseudouridine synthase RluA family.</text>
</comment>
<sequence>MIYHFTLTYPESKTPEAVGDLLRELLLPRKWRHFLRIEKQVLINGSYRNFNELVQPGEVIDLYLDQVASAQRPYPPSGRLPEVVYEDANLLVINKPKGQKTHPNQGENGTALNDCASYLGQSPYIIHRLDMLTGGLLLVAKNPAVVPIMNRQLLSKTLKRDYLATVDLTDLGQKLPDSGTINLPIGQDPNDQRKRMVRPDGLRAVTHYQVLERGTASAKLLVSLETGRTHQIRVHLASLGCPIAGDPLYNPHYAEGQELQLAGWRLSFIKPYSFDPVQVLLPADQR</sequence>
<dbReference type="InterPro" id="IPR020103">
    <property type="entry name" value="PsdUridine_synth_cat_dom_sf"/>
</dbReference>
<dbReference type="RefSeq" id="WP_154549330.1">
    <property type="nucleotide sequence ID" value="NZ_VUMX01000030.1"/>
</dbReference>
<protein>
    <recommendedName>
        <fullName evidence="3">RNA pseudouridylate synthase</fullName>
    </recommendedName>
    <alternativeName>
        <fullName evidence="4">RNA-uridine isomerase</fullName>
    </alternativeName>
</protein>
<dbReference type="GO" id="GO:0000455">
    <property type="term" value="P:enzyme-directed rRNA pseudouridine synthesis"/>
    <property type="evidence" value="ECO:0007669"/>
    <property type="project" value="TreeGrafter"/>
</dbReference>
<dbReference type="GO" id="GO:0009982">
    <property type="term" value="F:pseudouridine synthase activity"/>
    <property type="evidence" value="ECO:0007669"/>
    <property type="project" value="InterPro"/>
</dbReference>
<dbReference type="PANTHER" id="PTHR21600">
    <property type="entry name" value="MITOCHONDRIAL RNA PSEUDOURIDINE SYNTHASE"/>
    <property type="match status" value="1"/>
</dbReference>
<evidence type="ECO:0000259" key="5">
    <source>
        <dbReference type="Pfam" id="PF00849"/>
    </source>
</evidence>
<dbReference type="Proteomes" id="UP000438120">
    <property type="component" value="Unassembled WGS sequence"/>
</dbReference>
<dbReference type="InterPro" id="IPR050188">
    <property type="entry name" value="RluA_PseudoU_synthase"/>
</dbReference>
<dbReference type="SUPFAM" id="SSF55120">
    <property type="entry name" value="Pseudouridine synthase"/>
    <property type="match status" value="1"/>
</dbReference>
<keyword evidence="7" id="KW-1185">Reference proteome</keyword>
<dbReference type="AlphaFoldDB" id="A0A6A8MFW5"/>
<accession>A0A6A8MFW5</accession>
<evidence type="ECO:0000313" key="6">
    <source>
        <dbReference type="EMBL" id="MST87718.1"/>
    </source>
</evidence>
<evidence type="ECO:0000313" key="7">
    <source>
        <dbReference type="Proteomes" id="UP000438120"/>
    </source>
</evidence>
<comment type="catalytic activity">
    <reaction evidence="1">
        <text>a uridine in RNA = a pseudouridine in RNA</text>
        <dbReference type="Rhea" id="RHEA:48348"/>
        <dbReference type="Rhea" id="RHEA-COMP:12068"/>
        <dbReference type="Rhea" id="RHEA-COMP:12069"/>
        <dbReference type="ChEBI" id="CHEBI:65314"/>
        <dbReference type="ChEBI" id="CHEBI:65315"/>
    </reaction>
</comment>
<evidence type="ECO:0000256" key="4">
    <source>
        <dbReference type="ARBA" id="ARBA00033164"/>
    </source>
</evidence>
<gene>
    <name evidence="6" type="ORF">FYJ62_08850</name>
</gene>
<evidence type="ECO:0000256" key="2">
    <source>
        <dbReference type="ARBA" id="ARBA00010876"/>
    </source>
</evidence>
<proteinExistence type="inferred from homology"/>
<dbReference type="PANTHER" id="PTHR21600:SF44">
    <property type="entry name" value="RIBOSOMAL LARGE SUBUNIT PSEUDOURIDINE SYNTHASE D"/>
    <property type="match status" value="1"/>
</dbReference>
<dbReference type="Gene3D" id="3.30.2350.10">
    <property type="entry name" value="Pseudouridine synthase"/>
    <property type="match status" value="1"/>
</dbReference>
<dbReference type="Pfam" id="PF00849">
    <property type="entry name" value="PseudoU_synth_2"/>
    <property type="match status" value="1"/>
</dbReference>
<organism evidence="6 7">
    <name type="scientific">Lactobacillus porci</name>
    <dbReference type="NCBI Taxonomy" id="2012477"/>
    <lineage>
        <taxon>Bacteria</taxon>
        <taxon>Bacillati</taxon>
        <taxon>Bacillota</taxon>
        <taxon>Bacilli</taxon>
        <taxon>Lactobacillales</taxon>
        <taxon>Lactobacillaceae</taxon>
        <taxon>Lactobacillus</taxon>
    </lineage>
</organism>